<organism evidence="13 14">
    <name type="scientific">Cynoglossus semilaevis</name>
    <name type="common">Tongue sole</name>
    <dbReference type="NCBI Taxonomy" id="244447"/>
    <lineage>
        <taxon>Eukaryota</taxon>
        <taxon>Metazoa</taxon>
        <taxon>Chordata</taxon>
        <taxon>Craniata</taxon>
        <taxon>Vertebrata</taxon>
        <taxon>Euteleostomi</taxon>
        <taxon>Actinopterygii</taxon>
        <taxon>Neopterygii</taxon>
        <taxon>Teleostei</taxon>
        <taxon>Neoteleostei</taxon>
        <taxon>Acanthomorphata</taxon>
        <taxon>Carangaria</taxon>
        <taxon>Pleuronectiformes</taxon>
        <taxon>Pleuronectoidei</taxon>
        <taxon>Cynoglossidae</taxon>
        <taxon>Cynoglossinae</taxon>
        <taxon>Cynoglossus</taxon>
    </lineage>
</organism>
<evidence type="ECO:0000256" key="6">
    <source>
        <dbReference type="ARBA" id="ARBA00022685"/>
    </source>
</evidence>
<dbReference type="Ensembl" id="ENSCSET00000027691.1">
    <property type="protein sequence ID" value="ENSCSEP00000027324.1"/>
    <property type="gene ID" value="ENSCSEG00000017459.1"/>
</dbReference>
<evidence type="ECO:0000256" key="7">
    <source>
        <dbReference type="ARBA" id="ARBA00022729"/>
    </source>
</evidence>
<dbReference type="STRING" id="244447.ENSCSEP00000027324"/>
<dbReference type="PANTHER" id="PTHR15356:SF0">
    <property type="entry name" value="NEUROTENSIN_NEUROMEDIN N"/>
    <property type="match status" value="1"/>
</dbReference>
<evidence type="ECO:0000256" key="8">
    <source>
        <dbReference type="ARBA" id="ARBA00022858"/>
    </source>
</evidence>
<keyword evidence="6" id="KW-0165">Cleavage on pair of basic residues</keyword>
<evidence type="ECO:0000256" key="4">
    <source>
        <dbReference type="ARBA" id="ARBA00016213"/>
    </source>
</evidence>
<dbReference type="InParanoid" id="A0A3P8WKS5"/>
<dbReference type="Pfam" id="PF07421">
    <property type="entry name" value="Pro-NT_NN"/>
    <property type="match status" value="2"/>
</dbReference>
<comment type="similarity">
    <text evidence="3">Belongs to the neurotensin family.</text>
</comment>
<evidence type="ECO:0000313" key="14">
    <source>
        <dbReference type="Proteomes" id="UP000265120"/>
    </source>
</evidence>
<keyword evidence="7 12" id="KW-0732">Signal</keyword>
<dbReference type="GeneTree" id="ENSGT00940000177577"/>
<protein>
    <recommendedName>
        <fullName evidence="4">Neurotensin/neuromedin N</fullName>
    </recommendedName>
</protein>
<dbReference type="Proteomes" id="UP000265120">
    <property type="component" value="Unassembled WGS sequence"/>
</dbReference>
<evidence type="ECO:0000256" key="9">
    <source>
        <dbReference type="ARBA" id="ARBA00023329"/>
    </source>
</evidence>
<dbReference type="PANTHER" id="PTHR15356">
    <property type="entry name" value="NEUROTENSIN/NEUROMEDIN N"/>
    <property type="match status" value="1"/>
</dbReference>
<evidence type="ECO:0000256" key="11">
    <source>
        <dbReference type="ARBA" id="ARBA00046937"/>
    </source>
</evidence>
<evidence type="ECO:0000256" key="12">
    <source>
        <dbReference type="SAM" id="SignalP"/>
    </source>
</evidence>
<dbReference type="GO" id="GO:0005576">
    <property type="term" value="C:extracellular region"/>
    <property type="evidence" value="ECO:0007669"/>
    <property type="project" value="UniProtKB-SubCell"/>
</dbReference>
<name>A0A3P8WKS5_CYNSE</name>
<keyword evidence="5" id="KW-0964">Secreted</keyword>
<keyword evidence="14" id="KW-1185">Reference proteome</keyword>
<dbReference type="AlphaFoldDB" id="A0A3P8WKS5"/>
<feature type="chain" id="PRO_5018079450" description="Neurotensin/neuromedin N" evidence="12">
    <location>
        <begin position="22"/>
        <end position="139"/>
    </location>
</feature>
<evidence type="ECO:0000256" key="2">
    <source>
        <dbReference type="ARBA" id="ARBA00004613"/>
    </source>
</evidence>
<comment type="function">
    <text evidence="10">Neurotensin may play an endocrine or paracrine role in the regulation of fat metabolism. It causes contraction of smooth muscle.</text>
</comment>
<proteinExistence type="inferred from homology"/>
<keyword evidence="8" id="KW-0838">Vasoactive</keyword>
<dbReference type="GO" id="GO:0030133">
    <property type="term" value="C:transport vesicle"/>
    <property type="evidence" value="ECO:0007669"/>
    <property type="project" value="UniProtKB-SubCell"/>
</dbReference>
<sequence>MQAQLACVLLLFLTCCGLCAGKDHTPTKLHLCFTLLSLQTTQNKHNAPYRRVSLSNLCRMMSGLRQETWSGEEQEENLHAQSQRPVTLPYSTCRCLGLEYLEENSDIPLKRKSPYILKRQAVHSTKSRRPYILKRNTLY</sequence>
<evidence type="ECO:0000256" key="3">
    <source>
        <dbReference type="ARBA" id="ARBA00009827"/>
    </source>
</evidence>
<accession>A0A3P8WKS5</accession>
<evidence type="ECO:0000256" key="1">
    <source>
        <dbReference type="ARBA" id="ARBA00004398"/>
    </source>
</evidence>
<evidence type="ECO:0000313" key="13">
    <source>
        <dbReference type="Ensembl" id="ENSCSEP00000027324.1"/>
    </source>
</evidence>
<reference evidence="13" key="1">
    <citation type="submission" date="2025-08" db="UniProtKB">
        <authorList>
            <consortium name="Ensembl"/>
        </authorList>
    </citation>
    <scope>IDENTIFICATION</scope>
</reference>
<feature type="signal peptide" evidence="12">
    <location>
        <begin position="1"/>
        <end position="21"/>
    </location>
</feature>
<evidence type="ECO:0000256" key="10">
    <source>
        <dbReference type="ARBA" id="ARBA00025449"/>
    </source>
</evidence>
<evidence type="ECO:0000256" key="5">
    <source>
        <dbReference type="ARBA" id="ARBA00022525"/>
    </source>
</evidence>
<reference evidence="13" key="2">
    <citation type="submission" date="2025-09" db="UniProtKB">
        <authorList>
            <consortium name="Ensembl"/>
        </authorList>
    </citation>
    <scope>IDENTIFICATION</scope>
</reference>
<dbReference type="InterPro" id="IPR008055">
    <property type="entry name" value="NeurotensiN"/>
</dbReference>
<dbReference type="GO" id="GO:0097746">
    <property type="term" value="P:blood vessel diameter maintenance"/>
    <property type="evidence" value="ECO:0007669"/>
    <property type="project" value="UniProtKB-KW"/>
</dbReference>
<comment type="subunit">
    <text evidence="11">Interacts with NTSR1. Interacts with SORT1. Interacts with SORL1.</text>
</comment>
<keyword evidence="9" id="KW-0968">Cytoplasmic vesicle</keyword>
<dbReference type="GO" id="GO:0005184">
    <property type="term" value="F:neuropeptide hormone activity"/>
    <property type="evidence" value="ECO:0007669"/>
    <property type="project" value="InterPro"/>
</dbReference>
<dbReference type="OMA" id="YWRVSLV"/>
<comment type="subcellular location">
    <subcellularLocation>
        <location evidence="1">Cytoplasmic vesicle</location>
        <location evidence="1">Secretory vesicle</location>
    </subcellularLocation>
    <subcellularLocation>
        <location evidence="2">Secreted</location>
    </subcellularLocation>
</comment>